<dbReference type="EMBL" id="CP001191">
    <property type="protein sequence ID" value="ACI54447.1"/>
    <property type="molecule type" value="Genomic_DNA"/>
</dbReference>
<gene>
    <name evidence="2" type="ordered locus">Rleg2_1153</name>
</gene>
<organism evidence="2 3">
    <name type="scientific">Rhizobium leguminosarum bv. trifolii (strain WSM2304)</name>
    <dbReference type="NCBI Taxonomy" id="395492"/>
    <lineage>
        <taxon>Bacteria</taxon>
        <taxon>Pseudomonadati</taxon>
        <taxon>Pseudomonadota</taxon>
        <taxon>Alphaproteobacteria</taxon>
        <taxon>Hyphomicrobiales</taxon>
        <taxon>Rhizobiaceae</taxon>
        <taxon>Rhizobium/Agrobacterium group</taxon>
        <taxon>Rhizobium</taxon>
    </lineage>
</organism>
<keyword evidence="3" id="KW-1185">Reference proteome</keyword>
<dbReference type="KEGG" id="rlt:Rleg2_1153"/>
<reference evidence="2 3" key="1">
    <citation type="journal article" date="2010" name="Stand. Genomic Sci.">
        <title>Complete genome sequence of Rhizobium leguminosarum bv trifolii strain WSM2304, an effective microsymbiont of the South American clover Trifolium polymorphum.</title>
        <authorList>
            <person name="Reeve W."/>
            <person name="O'Hara G."/>
            <person name="Chain P."/>
            <person name="Ardley J."/>
            <person name="Brau L."/>
            <person name="Nandesena K."/>
            <person name="Tiwari R."/>
            <person name="Malfatti S."/>
            <person name="Kiss H."/>
            <person name="Lapidus A."/>
            <person name="Copeland A."/>
            <person name="Nolan M."/>
            <person name="Land M."/>
            <person name="Ivanova N."/>
            <person name="Mavromatis K."/>
            <person name="Markowitz V."/>
            <person name="Kyrpides N."/>
            <person name="Melino V."/>
            <person name="Denton M."/>
            <person name="Yates R."/>
            <person name="Howieson J."/>
        </authorList>
    </citation>
    <scope>NUCLEOTIDE SEQUENCE [LARGE SCALE GENOMIC DNA]</scope>
    <source>
        <strain evidence="2 3">WSM2304</strain>
    </source>
</reference>
<name>A0ABF7QKH1_RHILW</name>
<feature type="region of interest" description="Disordered" evidence="1">
    <location>
        <begin position="494"/>
        <end position="524"/>
    </location>
</feature>
<feature type="compositionally biased region" description="Low complexity" evidence="1">
    <location>
        <begin position="495"/>
        <end position="505"/>
    </location>
</feature>
<accession>A0ABF7QKH1</accession>
<dbReference type="AlphaFoldDB" id="A0ABF7QKH1"/>
<sequence>MAFVEIDPNSLKLDAAPASKGFIEVDPTSIQLDGDGKKPAGEEKSLLSTIGAGIKSAGAGAIGTLANVIDPTPMFGLEKVDNPIRPNLEPTKKAAAQVVDQQRAQYGDGLGSKILGYGTETLANPLNYVGGRAAEGANLAVSGGRALVQSALGGATSGYLQGVGEGDNRNVNAAVGGVAGPIVSAAGQAVQGTVKGARDIIRGVRGPSAEQWQDVGQNLKAQSQATFKAMTDSGEVIGKKEVNGIVKTLDDALQGDGVLNDKLHAGTLSVMKDIKALRNKPLSFEGAQQYRQLLSDVVESSTDAAGKVNPDGRKALVLIDKLDDAIEGLGGTGALAKQAREEWGNYRRFEKVRMLVDRFGDKPGVLKNQISMLLKSGKQSRGFSAEEKQALGQLAEKGGLEGWLRLIGRAGFDPSNPSANVLLPVVAGGVGAAADGLATGGAVTAGATAARMASKAISRGQANQALGVLAGERAADKAAVPFVSARAGGVVSKLVPSQQDQQSTPPQSPPSPRPVQPNRSPVSDTLVDKIIGVESGGRADAKNPNSSARGAGQFIKSTWLDLMKDEPEAQGKSPREILALRDDKDISRRMVTKYAEKNSAVLQKRGIETNDATIYLAHLLDAPVAARLLKASPETPALKIVGRSVVAANPSIFKGKTAGQVLAWAERKTRA</sequence>
<proteinExistence type="predicted"/>
<protein>
    <submittedName>
        <fullName evidence="2">Uncharacterized protein</fullName>
    </submittedName>
</protein>
<evidence type="ECO:0000313" key="3">
    <source>
        <dbReference type="Proteomes" id="UP000008330"/>
    </source>
</evidence>
<dbReference type="Proteomes" id="UP000008330">
    <property type="component" value="Chromosome"/>
</dbReference>
<evidence type="ECO:0000256" key="1">
    <source>
        <dbReference type="SAM" id="MobiDB-lite"/>
    </source>
</evidence>
<dbReference type="Gene3D" id="1.10.530.10">
    <property type="match status" value="1"/>
</dbReference>
<evidence type="ECO:0000313" key="2">
    <source>
        <dbReference type="EMBL" id="ACI54447.1"/>
    </source>
</evidence>
<feature type="compositionally biased region" description="Pro residues" evidence="1">
    <location>
        <begin position="506"/>
        <end position="515"/>
    </location>
</feature>
<dbReference type="RefSeq" id="WP_012557249.1">
    <property type="nucleotide sequence ID" value="NC_011369.1"/>
</dbReference>